<dbReference type="InterPro" id="IPR011990">
    <property type="entry name" value="TPR-like_helical_dom_sf"/>
</dbReference>
<dbReference type="Gene3D" id="1.10.10.10">
    <property type="entry name" value="Winged helix-like DNA-binding domain superfamily/Winged helix DNA-binding domain"/>
    <property type="match status" value="1"/>
</dbReference>
<dbReference type="InterPro" id="IPR050416">
    <property type="entry name" value="FAD-linked_Oxidoreductase"/>
</dbReference>
<comment type="similarity">
    <text evidence="2">Belongs to the oxygen-dependent FAD-linked oxidoreductase family.</text>
</comment>
<evidence type="ECO:0000256" key="3">
    <source>
        <dbReference type="ARBA" id="ARBA00022630"/>
    </source>
</evidence>
<dbReference type="InterPro" id="IPR016032">
    <property type="entry name" value="Sig_transdc_resp-reg_C-effctor"/>
</dbReference>
<dbReference type="SUPFAM" id="SSF48452">
    <property type="entry name" value="TPR-like"/>
    <property type="match status" value="1"/>
</dbReference>
<reference evidence="10" key="1">
    <citation type="submission" date="2023-07" db="EMBL/GenBank/DDBJ databases">
        <title>30 novel species of actinomycetes from the DSMZ collection.</title>
        <authorList>
            <person name="Nouioui I."/>
        </authorList>
    </citation>
    <scope>NUCLEOTIDE SEQUENCE [LARGE SCALE GENOMIC DNA]</scope>
    <source>
        <strain evidence="10">DSM 41886</strain>
    </source>
</reference>
<feature type="region of interest" description="Disordered" evidence="7">
    <location>
        <begin position="247"/>
        <end position="286"/>
    </location>
</feature>
<keyword evidence="6" id="KW-0902">Two-component regulatory system</keyword>
<feature type="compositionally biased region" description="Low complexity" evidence="7">
    <location>
        <begin position="274"/>
        <end position="286"/>
    </location>
</feature>
<protein>
    <submittedName>
        <fullName evidence="9">BTAD domain-containing putative transcriptional regulator</fullName>
    </submittedName>
</protein>
<keyword evidence="4" id="KW-0274">FAD</keyword>
<dbReference type="PANTHER" id="PTHR42973:SF39">
    <property type="entry name" value="FAD-BINDING PCMH-TYPE DOMAIN-CONTAINING PROTEIN"/>
    <property type="match status" value="1"/>
</dbReference>
<dbReference type="Gene3D" id="3.30.43.10">
    <property type="entry name" value="Uridine Diphospho-n-acetylenolpyruvylglucosamine Reductase, domain 2"/>
    <property type="match status" value="1"/>
</dbReference>
<proteinExistence type="inferred from homology"/>
<dbReference type="InterPro" id="IPR006094">
    <property type="entry name" value="Oxid_FAD_bind_N"/>
</dbReference>
<feature type="domain" description="FAD-binding PCMH-type" evidence="8">
    <location>
        <begin position="423"/>
        <end position="591"/>
    </location>
</feature>
<dbReference type="SUPFAM" id="SSF56176">
    <property type="entry name" value="FAD-binding/transporter-associated domain-like"/>
    <property type="match status" value="1"/>
</dbReference>
<evidence type="ECO:0000313" key="10">
    <source>
        <dbReference type="Proteomes" id="UP001183615"/>
    </source>
</evidence>
<dbReference type="SMART" id="SM01043">
    <property type="entry name" value="BTAD"/>
    <property type="match status" value="1"/>
</dbReference>
<dbReference type="SUPFAM" id="SSF46894">
    <property type="entry name" value="C-terminal effector domain of the bipartite response regulators"/>
    <property type="match status" value="1"/>
</dbReference>
<keyword evidence="10" id="KW-1185">Reference proteome</keyword>
<comment type="caution">
    <text evidence="9">The sequence shown here is derived from an EMBL/GenBank/DDBJ whole genome shotgun (WGS) entry which is preliminary data.</text>
</comment>
<dbReference type="InterPro" id="IPR036388">
    <property type="entry name" value="WH-like_DNA-bd_sf"/>
</dbReference>
<dbReference type="InterPro" id="IPR005158">
    <property type="entry name" value="BTAD"/>
</dbReference>
<dbReference type="Gene3D" id="1.25.40.10">
    <property type="entry name" value="Tetratricopeptide repeat domain"/>
    <property type="match status" value="1"/>
</dbReference>
<dbReference type="Proteomes" id="UP001183615">
    <property type="component" value="Unassembled WGS sequence"/>
</dbReference>
<dbReference type="PROSITE" id="PS51387">
    <property type="entry name" value="FAD_PCMH"/>
    <property type="match status" value="1"/>
</dbReference>
<dbReference type="InterPro" id="IPR016169">
    <property type="entry name" value="FAD-bd_PCMH_sub2"/>
</dbReference>
<dbReference type="RefSeq" id="WP_311618132.1">
    <property type="nucleotide sequence ID" value="NZ_JAVREV010000007.1"/>
</dbReference>
<evidence type="ECO:0000256" key="6">
    <source>
        <dbReference type="ARBA" id="ARBA00023012"/>
    </source>
</evidence>
<dbReference type="CDD" id="cd15831">
    <property type="entry name" value="BTAD"/>
    <property type="match status" value="1"/>
</dbReference>
<feature type="region of interest" description="Disordered" evidence="7">
    <location>
        <begin position="317"/>
        <end position="389"/>
    </location>
</feature>
<dbReference type="EMBL" id="JAVREV010000007">
    <property type="protein sequence ID" value="MDT0443827.1"/>
    <property type="molecule type" value="Genomic_DNA"/>
</dbReference>
<dbReference type="InterPro" id="IPR016167">
    <property type="entry name" value="FAD-bd_PCMH_sub1"/>
</dbReference>
<keyword evidence="3" id="KW-0285">Flavoprotein</keyword>
<dbReference type="PROSITE" id="PS00862">
    <property type="entry name" value="OX2_COVAL_FAD"/>
    <property type="match status" value="1"/>
</dbReference>
<dbReference type="InterPro" id="IPR016166">
    <property type="entry name" value="FAD-bd_PCMH"/>
</dbReference>
<name>A0ABU2S4I8_9ACTN</name>
<dbReference type="Pfam" id="PF01565">
    <property type="entry name" value="FAD_binding_4"/>
    <property type="match status" value="1"/>
</dbReference>
<evidence type="ECO:0000259" key="8">
    <source>
        <dbReference type="PROSITE" id="PS51387"/>
    </source>
</evidence>
<sequence length="835" mass="89826">MVHQFSFRILGPLVAHGTGGKIRLSGDRQRILLTMLLIDANRIIDIDRLVRAIWDGMPPATARSQLRICVSSLRRQFAAGGVDATIETHKSGYEIRVKESGVDLHLFVSLVSAARAANDTAPSEETVRTFQRALCLWRGPIGAGLESPLLESVALKFHEDRYAALEDRFELELQLGRHRRILGELTHHVGENPFRETLSAQLMIALFRSGRTAEALSLFRRTRRRFSEELGIEPGERLRTIERHILRGEQDGTLPLGPQAEGGPRHGPARPARRAAGPPAGTPAATPAHDRIALLEAEIAVLRAAYSQLAERAPGRLDFRPLGLPDGTAPSPSTEGEGRRVVPRLRGMEGAARPAETAGQSPKRENNGSSGHGRKERSMAEHAHPPGVSPAALDRLVAQLRGEVFVPGDAEFDAELSGFNLIARHRPALVVQAVSAADVQAAVRFAAERELPVGVQATGHGIAAPADGGVLVSTKRMNAVAVDPRTATARVEAGARWHQVIAAAAKHALAPLNGSSHLVGVVGYTLGGGLGPLGRQYGYAADHVIRMQLVTADGVLRDVTAERHGDLFWALRGGKGNFGIVTAMEFGLVPVERLYGGGIYFPGELAGPLLHAWQRWTETVPETMSSSVALLRLPDAPAVPEFLRDRLVAHLRVAFNGRGAEGERLVRPLRAIGPALLDDVGDMPYSAVADIHRDPTEPMPFHERNIVLRELDANAVTRLLALAGEGADSTDLMVELRHLGGALSRPAAVPNAVAGRDGAFTLSTLSRPGAPDRVLHGMAPWSTGRRYLNFLAGPDTADAVPDCFPPAAYARLAALKATYDPRHLFRLGHTIRRAG</sequence>
<dbReference type="Gene3D" id="3.30.465.10">
    <property type="match status" value="1"/>
</dbReference>
<evidence type="ECO:0000256" key="1">
    <source>
        <dbReference type="ARBA" id="ARBA00001974"/>
    </source>
</evidence>
<evidence type="ECO:0000313" key="9">
    <source>
        <dbReference type="EMBL" id="MDT0443827.1"/>
    </source>
</evidence>
<keyword evidence="5" id="KW-0560">Oxidoreductase</keyword>
<comment type="cofactor">
    <cofactor evidence="1">
        <name>FAD</name>
        <dbReference type="ChEBI" id="CHEBI:57692"/>
    </cofactor>
</comment>
<accession>A0ABU2S4I8</accession>
<dbReference type="Gene3D" id="3.40.462.20">
    <property type="match status" value="1"/>
</dbReference>
<dbReference type="PANTHER" id="PTHR42973">
    <property type="entry name" value="BINDING OXIDOREDUCTASE, PUTATIVE (AFU_ORTHOLOGUE AFUA_1G17690)-RELATED"/>
    <property type="match status" value="1"/>
</dbReference>
<evidence type="ECO:0000256" key="2">
    <source>
        <dbReference type="ARBA" id="ARBA00005466"/>
    </source>
</evidence>
<evidence type="ECO:0000256" key="5">
    <source>
        <dbReference type="ARBA" id="ARBA00023002"/>
    </source>
</evidence>
<dbReference type="Pfam" id="PF03704">
    <property type="entry name" value="BTAD"/>
    <property type="match status" value="1"/>
</dbReference>
<gene>
    <name evidence="9" type="ORF">RM779_14690</name>
</gene>
<dbReference type="InterPro" id="IPR006093">
    <property type="entry name" value="Oxy_OxRdtase_FAD_BS"/>
</dbReference>
<dbReference type="InterPro" id="IPR036318">
    <property type="entry name" value="FAD-bd_PCMH-like_sf"/>
</dbReference>
<evidence type="ECO:0000256" key="4">
    <source>
        <dbReference type="ARBA" id="ARBA00022827"/>
    </source>
</evidence>
<organism evidence="9 10">
    <name type="scientific">Streptomyces johnsoniae</name>
    <dbReference type="NCBI Taxonomy" id="3075532"/>
    <lineage>
        <taxon>Bacteria</taxon>
        <taxon>Bacillati</taxon>
        <taxon>Actinomycetota</taxon>
        <taxon>Actinomycetes</taxon>
        <taxon>Kitasatosporales</taxon>
        <taxon>Streptomycetaceae</taxon>
        <taxon>Streptomyces</taxon>
    </lineage>
</organism>
<evidence type="ECO:0000256" key="7">
    <source>
        <dbReference type="SAM" id="MobiDB-lite"/>
    </source>
</evidence>